<dbReference type="RefSeq" id="WP_068749444.1">
    <property type="nucleotide sequence ID" value="NZ_LR214441.1"/>
</dbReference>
<comment type="caution">
    <text evidence="1">The sequence shown here is derived from an EMBL/GenBank/DDBJ whole genome shotgun (WGS) entry which is preliminary data.</text>
</comment>
<gene>
    <name evidence="1" type="ORF">BCR15_11070</name>
</gene>
<protein>
    <submittedName>
        <fullName evidence="1">Glyoxalase</fullName>
    </submittedName>
</protein>
<dbReference type="InterPro" id="IPR029068">
    <property type="entry name" value="Glyas_Bleomycin-R_OHBP_Dase"/>
</dbReference>
<organism evidence="1 2">
    <name type="scientific">Tessaracoccus lapidicaptus</name>
    <dbReference type="NCBI Taxonomy" id="1427523"/>
    <lineage>
        <taxon>Bacteria</taxon>
        <taxon>Bacillati</taxon>
        <taxon>Actinomycetota</taxon>
        <taxon>Actinomycetes</taxon>
        <taxon>Propionibacteriales</taxon>
        <taxon>Propionibacteriaceae</taxon>
        <taxon>Tessaracoccus</taxon>
    </lineage>
</organism>
<dbReference type="AlphaFoldDB" id="A0A1C0AS52"/>
<dbReference type="SUPFAM" id="SSF54593">
    <property type="entry name" value="Glyoxalase/Bleomycin resistance protein/Dihydroxybiphenyl dioxygenase"/>
    <property type="match status" value="1"/>
</dbReference>
<name>A0A1C0AS52_9ACTN</name>
<dbReference type="Pfam" id="PF18029">
    <property type="entry name" value="Glyoxalase_6"/>
    <property type="match status" value="1"/>
</dbReference>
<evidence type="ECO:0000313" key="2">
    <source>
        <dbReference type="Proteomes" id="UP000093501"/>
    </source>
</evidence>
<dbReference type="InterPro" id="IPR041581">
    <property type="entry name" value="Glyoxalase_6"/>
</dbReference>
<dbReference type="Proteomes" id="UP000093501">
    <property type="component" value="Unassembled WGS sequence"/>
</dbReference>
<sequence>MHAPDLQLTFDAASPRRLGLFWAEALGYAVDPPPGGTIGPVDETVAAWLEFLASSGLPEDRWDDAMALVDPEGRRPRIFIQKVPEPKRAKNRLHIDVRAAPGLTGEERMAALEREAERLVGLGATRTARFEPDPPMSHGFLVMADPEGNEFCLD</sequence>
<reference evidence="2" key="1">
    <citation type="submission" date="2016-07" db="EMBL/GenBank/DDBJ databases">
        <authorList>
            <person name="Florea S."/>
            <person name="Webb J.S."/>
            <person name="Jaromczyk J."/>
            <person name="Schardl C.L."/>
        </authorList>
    </citation>
    <scope>NUCLEOTIDE SEQUENCE [LARGE SCALE GENOMIC DNA]</scope>
    <source>
        <strain evidence="2">IPBSL-7</strain>
    </source>
</reference>
<dbReference type="EMBL" id="MBQD01000001">
    <property type="protein sequence ID" value="OCL37237.1"/>
    <property type="molecule type" value="Genomic_DNA"/>
</dbReference>
<dbReference type="PANTHER" id="PTHR35908">
    <property type="entry name" value="HYPOTHETICAL FUSION PROTEIN"/>
    <property type="match status" value="1"/>
</dbReference>
<accession>A0A1C0AS52</accession>
<proteinExistence type="predicted"/>
<evidence type="ECO:0000313" key="1">
    <source>
        <dbReference type="EMBL" id="OCL37237.1"/>
    </source>
</evidence>
<keyword evidence="2" id="KW-1185">Reference proteome</keyword>
<dbReference type="PANTHER" id="PTHR35908:SF1">
    <property type="entry name" value="CONSERVED PROTEIN"/>
    <property type="match status" value="1"/>
</dbReference>
<dbReference type="Gene3D" id="3.10.180.10">
    <property type="entry name" value="2,3-Dihydroxybiphenyl 1,2-Dioxygenase, domain 1"/>
    <property type="match status" value="1"/>
</dbReference>